<dbReference type="SUPFAM" id="SSF53098">
    <property type="entry name" value="Ribonuclease H-like"/>
    <property type="match status" value="1"/>
</dbReference>
<accession>A0A0D3AEZ6</accession>
<dbReference type="Gene3D" id="3.30.420.10">
    <property type="entry name" value="Ribonuclease H-like superfamily/Ribonuclease H"/>
    <property type="match status" value="1"/>
</dbReference>
<dbReference type="AlphaFoldDB" id="A0A0D3AEZ6"/>
<keyword evidence="3" id="KW-1185">Reference proteome</keyword>
<dbReference type="Proteomes" id="UP000032141">
    <property type="component" value="Chromosome C1"/>
</dbReference>
<dbReference type="InterPro" id="IPR036397">
    <property type="entry name" value="RNaseH_sf"/>
</dbReference>
<proteinExistence type="predicted"/>
<dbReference type="InterPro" id="IPR002156">
    <property type="entry name" value="RNaseH_domain"/>
</dbReference>
<dbReference type="CDD" id="cd06222">
    <property type="entry name" value="RNase_H_like"/>
    <property type="match status" value="1"/>
</dbReference>
<dbReference type="PANTHER" id="PTHR47074">
    <property type="entry name" value="BNAC02G40300D PROTEIN"/>
    <property type="match status" value="1"/>
</dbReference>
<reference evidence="2" key="2">
    <citation type="submission" date="2015-03" db="UniProtKB">
        <authorList>
            <consortium name="EnsemblPlants"/>
        </authorList>
    </citation>
    <scope>IDENTIFICATION</scope>
</reference>
<dbReference type="Pfam" id="PF13456">
    <property type="entry name" value="RVT_3"/>
    <property type="match status" value="1"/>
</dbReference>
<dbReference type="GO" id="GO:0003676">
    <property type="term" value="F:nucleic acid binding"/>
    <property type="evidence" value="ECO:0007669"/>
    <property type="project" value="InterPro"/>
</dbReference>
<dbReference type="OMA" id="SAQLIMA"/>
<evidence type="ECO:0000259" key="1">
    <source>
        <dbReference type="Pfam" id="PF13456"/>
    </source>
</evidence>
<evidence type="ECO:0000313" key="2">
    <source>
        <dbReference type="EnsemblPlants" id="Bo1g144790.1"/>
    </source>
</evidence>
<dbReference type="PANTHER" id="PTHR47074:SF11">
    <property type="entry name" value="REVERSE TRANSCRIPTASE-LIKE PROTEIN"/>
    <property type="match status" value="1"/>
</dbReference>
<protein>
    <recommendedName>
        <fullName evidence="1">RNase H type-1 domain-containing protein</fullName>
    </recommendedName>
</protein>
<dbReference type="InterPro" id="IPR044730">
    <property type="entry name" value="RNase_H-like_dom_plant"/>
</dbReference>
<dbReference type="Gramene" id="Bo1g144790.1">
    <property type="protein sequence ID" value="Bo1g144790.1"/>
    <property type="gene ID" value="Bo1g144790"/>
</dbReference>
<sequence length="213" mass="23914">MGPATRETSMMVVRDLIQEDTGKWNRNLIQAILPFEEERILQLQPSSRGAPDILRWLGTKTDEYSVKTGYHVETVVRSDAVWSEQNWNAGLSWVMTTAGEKSIGQRETSFVSSVLVAESLALRDAVLANRRLGVKEVQFEADSAQLIMAITSKMPPMEIYGIVEDITRLSVDFEFVVFGWIPRLRNVEADCIAKQALSMFEQEVVGVLLPPPN</sequence>
<dbReference type="InterPro" id="IPR052929">
    <property type="entry name" value="RNase_H-like_EbsB-rel"/>
</dbReference>
<organism evidence="2 3">
    <name type="scientific">Brassica oleracea var. oleracea</name>
    <dbReference type="NCBI Taxonomy" id="109376"/>
    <lineage>
        <taxon>Eukaryota</taxon>
        <taxon>Viridiplantae</taxon>
        <taxon>Streptophyta</taxon>
        <taxon>Embryophyta</taxon>
        <taxon>Tracheophyta</taxon>
        <taxon>Spermatophyta</taxon>
        <taxon>Magnoliopsida</taxon>
        <taxon>eudicotyledons</taxon>
        <taxon>Gunneridae</taxon>
        <taxon>Pentapetalae</taxon>
        <taxon>rosids</taxon>
        <taxon>malvids</taxon>
        <taxon>Brassicales</taxon>
        <taxon>Brassicaceae</taxon>
        <taxon>Brassiceae</taxon>
        <taxon>Brassica</taxon>
    </lineage>
</organism>
<reference evidence="2 3" key="1">
    <citation type="journal article" date="2014" name="Genome Biol.">
        <title>Transcriptome and methylome profiling reveals relics of genome dominance in the mesopolyploid Brassica oleracea.</title>
        <authorList>
            <person name="Parkin I.A."/>
            <person name="Koh C."/>
            <person name="Tang H."/>
            <person name="Robinson S.J."/>
            <person name="Kagale S."/>
            <person name="Clarke W.E."/>
            <person name="Town C.D."/>
            <person name="Nixon J."/>
            <person name="Krishnakumar V."/>
            <person name="Bidwell S.L."/>
            <person name="Denoeud F."/>
            <person name="Belcram H."/>
            <person name="Links M.G."/>
            <person name="Just J."/>
            <person name="Clarke C."/>
            <person name="Bender T."/>
            <person name="Huebert T."/>
            <person name="Mason A.S."/>
            <person name="Pires J.C."/>
            <person name="Barker G."/>
            <person name="Moore J."/>
            <person name="Walley P.G."/>
            <person name="Manoli S."/>
            <person name="Batley J."/>
            <person name="Edwards D."/>
            <person name="Nelson M.N."/>
            <person name="Wang X."/>
            <person name="Paterson A.H."/>
            <person name="King G."/>
            <person name="Bancroft I."/>
            <person name="Chalhoub B."/>
            <person name="Sharpe A.G."/>
        </authorList>
    </citation>
    <scope>NUCLEOTIDE SEQUENCE</scope>
    <source>
        <strain evidence="2 3">cv. TO1000</strain>
    </source>
</reference>
<dbReference type="EnsemblPlants" id="Bo1g144790.1">
    <property type="protein sequence ID" value="Bo1g144790.1"/>
    <property type="gene ID" value="Bo1g144790"/>
</dbReference>
<dbReference type="HOGENOM" id="CLU_1295973_0_0_1"/>
<name>A0A0D3AEZ6_BRAOL</name>
<dbReference type="GO" id="GO:0004523">
    <property type="term" value="F:RNA-DNA hybrid ribonuclease activity"/>
    <property type="evidence" value="ECO:0007669"/>
    <property type="project" value="InterPro"/>
</dbReference>
<feature type="domain" description="RNase H type-1" evidence="1">
    <location>
        <begin position="78"/>
        <end position="196"/>
    </location>
</feature>
<dbReference type="InterPro" id="IPR012337">
    <property type="entry name" value="RNaseH-like_sf"/>
</dbReference>
<dbReference type="eggNOG" id="KOG1075">
    <property type="taxonomic scope" value="Eukaryota"/>
</dbReference>
<evidence type="ECO:0000313" key="3">
    <source>
        <dbReference type="Proteomes" id="UP000032141"/>
    </source>
</evidence>